<dbReference type="PANTHER" id="PTHR10434:SF11">
    <property type="entry name" value="1-ACYL-SN-GLYCEROL-3-PHOSPHATE ACYLTRANSFERASE"/>
    <property type="match status" value="1"/>
</dbReference>
<keyword evidence="4" id="KW-0472">Membrane</keyword>
<evidence type="ECO:0000259" key="5">
    <source>
        <dbReference type="SMART" id="SM00563"/>
    </source>
</evidence>
<name>A0ABR6HUN5_9SPHN</name>
<dbReference type="EMBL" id="JACICE010000001">
    <property type="protein sequence ID" value="MBB3774364.1"/>
    <property type="molecule type" value="Genomic_DNA"/>
</dbReference>
<keyword evidence="4" id="KW-1133">Transmembrane helix</keyword>
<evidence type="ECO:0000256" key="2">
    <source>
        <dbReference type="ARBA" id="ARBA00022679"/>
    </source>
</evidence>
<keyword evidence="2 6" id="KW-0808">Transferase</keyword>
<gene>
    <name evidence="6" type="ORF">FHS52_000307</name>
</gene>
<reference evidence="6 7" key="1">
    <citation type="submission" date="2020-08" db="EMBL/GenBank/DDBJ databases">
        <title>Genomic Encyclopedia of Type Strains, Phase IV (KMG-IV): sequencing the most valuable type-strain genomes for metagenomic binning, comparative biology and taxonomic classification.</title>
        <authorList>
            <person name="Goeker M."/>
        </authorList>
    </citation>
    <scope>NUCLEOTIDE SEQUENCE [LARGE SCALE GENOMIC DNA]</scope>
    <source>
        <strain evidence="6 7">DSM 8510</strain>
    </source>
</reference>
<dbReference type="Pfam" id="PF01553">
    <property type="entry name" value="Acyltransferase"/>
    <property type="match status" value="1"/>
</dbReference>
<dbReference type="SUPFAM" id="SSF69593">
    <property type="entry name" value="Glycerol-3-phosphate (1)-acyltransferase"/>
    <property type="match status" value="1"/>
</dbReference>
<evidence type="ECO:0000313" key="6">
    <source>
        <dbReference type="EMBL" id="MBB3774364.1"/>
    </source>
</evidence>
<proteinExistence type="predicted"/>
<evidence type="ECO:0000256" key="1">
    <source>
        <dbReference type="ARBA" id="ARBA00005189"/>
    </source>
</evidence>
<evidence type="ECO:0000256" key="4">
    <source>
        <dbReference type="SAM" id="Phobius"/>
    </source>
</evidence>
<organism evidence="6 7">
    <name type="scientific">Erythrobacter ramosus</name>
    <dbReference type="NCBI Taxonomy" id="35811"/>
    <lineage>
        <taxon>Bacteria</taxon>
        <taxon>Pseudomonadati</taxon>
        <taxon>Pseudomonadota</taxon>
        <taxon>Alphaproteobacteria</taxon>
        <taxon>Sphingomonadales</taxon>
        <taxon>Erythrobacteraceae</taxon>
        <taxon>Erythrobacter/Porphyrobacter group</taxon>
        <taxon>Erythrobacter</taxon>
    </lineage>
</organism>
<comment type="caution">
    <text evidence="6">The sequence shown here is derived from an EMBL/GenBank/DDBJ whole genome shotgun (WGS) entry which is preliminary data.</text>
</comment>
<dbReference type="InterPro" id="IPR002123">
    <property type="entry name" value="Plipid/glycerol_acylTrfase"/>
</dbReference>
<keyword evidence="4" id="KW-0812">Transmembrane</keyword>
<dbReference type="CDD" id="cd07989">
    <property type="entry name" value="LPLAT_AGPAT-like"/>
    <property type="match status" value="1"/>
</dbReference>
<dbReference type="SMART" id="SM00563">
    <property type="entry name" value="PlsC"/>
    <property type="match status" value="1"/>
</dbReference>
<comment type="pathway">
    <text evidence="1">Lipid metabolism.</text>
</comment>
<protein>
    <submittedName>
        <fullName evidence="6">1-acyl-sn-glycerol-3-phosphate acyltransferase</fullName>
        <ecNumber evidence="6">2.3.1.51</ecNumber>
    </submittedName>
</protein>
<evidence type="ECO:0000256" key="3">
    <source>
        <dbReference type="ARBA" id="ARBA00023315"/>
    </source>
</evidence>
<dbReference type="GO" id="GO:0003841">
    <property type="term" value="F:1-acylglycerol-3-phosphate O-acyltransferase activity"/>
    <property type="evidence" value="ECO:0007669"/>
    <property type="project" value="UniProtKB-EC"/>
</dbReference>
<feature type="transmembrane region" description="Helical" evidence="4">
    <location>
        <begin position="12"/>
        <end position="34"/>
    </location>
</feature>
<dbReference type="RefSeq" id="WP_237440667.1">
    <property type="nucleotide sequence ID" value="NZ_BAAADZ010000002.1"/>
</dbReference>
<evidence type="ECO:0000313" key="7">
    <source>
        <dbReference type="Proteomes" id="UP000548685"/>
    </source>
</evidence>
<dbReference type="EC" id="2.3.1.51" evidence="6"/>
<keyword evidence="7" id="KW-1185">Reference proteome</keyword>
<dbReference type="Proteomes" id="UP000548685">
    <property type="component" value="Unassembled WGS sequence"/>
</dbReference>
<feature type="domain" description="Phospholipid/glycerol acyltransferase" evidence="5">
    <location>
        <begin position="73"/>
        <end position="187"/>
    </location>
</feature>
<accession>A0ABR6HUN5</accession>
<dbReference type="PANTHER" id="PTHR10434">
    <property type="entry name" value="1-ACYL-SN-GLYCEROL-3-PHOSPHATE ACYLTRANSFERASE"/>
    <property type="match status" value="1"/>
</dbReference>
<sequence>MTWLLAALRSAVFYVLFYGGSALMVVASVVAVVAQRRWLGPIVERWGYWHLWCVRNLLGIEVVLDGALPDGPVLIAVKHESFFEAIDTPRLFTLPAVFAKQELFAIPGWGYSARTYGLIPVARDKGAKTLRAMLALAKQRVDEGRPLVIFPEGTRVAHGTRPPLQAGFAGLYKLLRLPVVPIAVDSGAAYHHLVKRPGRITYKVGAKIPAGLPREEIEAQVHAAINILNPDRPDPGPSHP</sequence>
<keyword evidence="3 6" id="KW-0012">Acyltransferase</keyword>